<dbReference type="EMBL" id="LCMA01000009">
    <property type="protein sequence ID" value="KKU26419.1"/>
    <property type="molecule type" value="Genomic_DNA"/>
</dbReference>
<evidence type="ECO:0000256" key="4">
    <source>
        <dbReference type="ARBA" id="ARBA00023157"/>
    </source>
</evidence>
<evidence type="ECO:0000256" key="9">
    <source>
        <dbReference type="PIRSR" id="PIRSR000077-4"/>
    </source>
</evidence>
<evidence type="ECO:0000256" key="2">
    <source>
        <dbReference type="ARBA" id="ARBA00022448"/>
    </source>
</evidence>
<reference evidence="11 12" key="1">
    <citation type="journal article" date="2015" name="Nature">
        <title>rRNA introns, odd ribosomes, and small enigmatic genomes across a large radiation of phyla.</title>
        <authorList>
            <person name="Brown C.T."/>
            <person name="Hug L.A."/>
            <person name="Thomas B.C."/>
            <person name="Sharon I."/>
            <person name="Castelle C.J."/>
            <person name="Singh A."/>
            <person name="Wilkins M.J."/>
            <person name="Williams K.H."/>
            <person name="Banfield J.F."/>
        </authorList>
    </citation>
    <scope>NUCLEOTIDE SEQUENCE [LARGE SCALE GENOMIC DNA]</scope>
</reference>
<dbReference type="PANTHER" id="PTHR45663">
    <property type="entry name" value="GEO12009P1"/>
    <property type="match status" value="1"/>
</dbReference>
<dbReference type="GO" id="GO:0015035">
    <property type="term" value="F:protein-disulfide reductase activity"/>
    <property type="evidence" value="ECO:0007669"/>
    <property type="project" value="UniProtKB-UniRule"/>
</dbReference>
<feature type="active site" description="Nucleophile" evidence="8">
    <location>
        <position position="30"/>
    </location>
</feature>
<dbReference type="Gene3D" id="3.40.30.10">
    <property type="entry name" value="Glutaredoxin"/>
    <property type="match status" value="1"/>
</dbReference>
<protein>
    <recommendedName>
        <fullName evidence="6 7">Thioredoxin</fullName>
    </recommendedName>
</protein>
<dbReference type="GO" id="GO:0045454">
    <property type="term" value="P:cell redox homeostasis"/>
    <property type="evidence" value="ECO:0007669"/>
    <property type="project" value="TreeGrafter"/>
</dbReference>
<dbReference type="PIRSF" id="PIRSF000077">
    <property type="entry name" value="Thioredoxin"/>
    <property type="match status" value="1"/>
</dbReference>
<feature type="site" description="Contributes to redox potential value" evidence="8">
    <location>
        <position position="32"/>
    </location>
</feature>
<dbReference type="NCBIfam" id="TIGR01068">
    <property type="entry name" value="thioredoxin"/>
    <property type="match status" value="1"/>
</dbReference>
<comment type="similarity">
    <text evidence="1 7">Belongs to the thioredoxin family.</text>
</comment>
<dbReference type="PROSITE" id="PS51352">
    <property type="entry name" value="THIOREDOXIN_2"/>
    <property type="match status" value="1"/>
</dbReference>
<evidence type="ECO:0000256" key="5">
    <source>
        <dbReference type="ARBA" id="ARBA00023284"/>
    </source>
</evidence>
<dbReference type="PROSITE" id="PS00194">
    <property type="entry name" value="THIOREDOXIN_1"/>
    <property type="match status" value="1"/>
</dbReference>
<organism evidence="11 12">
    <name type="scientific">Candidatus Magasanikbacteria bacterium GW2011_GWA2_46_17</name>
    <dbReference type="NCBI Taxonomy" id="1619042"/>
    <lineage>
        <taxon>Bacteria</taxon>
        <taxon>Candidatus Magasanikiibacteriota</taxon>
    </lineage>
</organism>
<dbReference type="InterPro" id="IPR036249">
    <property type="entry name" value="Thioredoxin-like_sf"/>
</dbReference>
<evidence type="ECO:0000256" key="3">
    <source>
        <dbReference type="ARBA" id="ARBA00022982"/>
    </source>
</evidence>
<sequence>MEHIFTEANFNQDVIESKVPVFVDFWAPWCGPCQMMGPMVEELSKEYEGKNIKIGKCNVDENGDIASHYNILSIPTFAVFKNGRPADQIVGGVQKEKLKEMIEKHLG</sequence>
<dbReference type="PANTHER" id="PTHR45663:SF11">
    <property type="entry name" value="GEO12009P1"/>
    <property type="match status" value="1"/>
</dbReference>
<keyword evidence="5 9" id="KW-0676">Redox-active center</keyword>
<feature type="site" description="Deprotonates C-terminal active site Cys" evidence="8">
    <location>
        <position position="24"/>
    </location>
</feature>
<dbReference type="PRINTS" id="PR00421">
    <property type="entry name" value="THIOREDOXIN"/>
</dbReference>
<dbReference type="AlphaFoldDB" id="A0A0G1P0H0"/>
<evidence type="ECO:0000313" key="12">
    <source>
        <dbReference type="Proteomes" id="UP000034175"/>
    </source>
</evidence>
<evidence type="ECO:0000313" key="11">
    <source>
        <dbReference type="EMBL" id="KKU26419.1"/>
    </source>
</evidence>
<gene>
    <name evidence="11" type="ORF">UX39_C0009G0002</name>
</gene>
<evidence type="ECO:0000256" key="6">
    <source>
        <dbReference type="NCBIfam" id="TIGR01068"/>
    </source>
</evidence>
<feature type="active site" description="Nucleophile" evidence="8">
    <location>
        <position position="33"/>
    </location>
</feature>
<dbReference type="FunFam" id="3.40.30.10:FF:000001">
    <property type="entry name" value="Thioredoxin"/>
    <property type="match status" value="1"/>
</dbReference>
<keyword evidence="3" id="KW-0249">Electron transport</keyword>
<dbReference type="PATRIC" id="fig|1619042.3.peg.346"/>
<feature type="site" description="Contributes to redox potential value" evidence="8">
    <location>
        <position position="31"/>
    </location>
</feature>
<feature type="domain" description="Thioredoxin" evidence="10">
    <location>
        <begin position="1"/>
        <end position="107"/>
    </location>
</feature>
<proteinExistence type="inferred from homology"/>
<dbReference type="CDD" id="cd02947">
    <property type="entry name" value="TRX_family"/>
    <property type="match status" value="1"/>
</dbReference>
<evidence type="ECO:0000256" key="7">
    <source>
        <dbReference type="PIRNR" id="PIRNR000077"/>
    </source>
</evidence>
<evidence type="ECO:0000256" key="1">
    <source>
        <dbReference type="ARBA" id="ARBA00008987"/>
    </source>
</evidence>
<dbReference type="InterPro" id="IPR005746">
    <property type="entry name" value="Thioredoxin"/>
</dbReference>
<evidence type="ECO:0000259" key="10">
    <source>
        <dbReference type="PROSITE" id="PS51352"/>
    </source>
</evidence>
<comment type="caution">
    <text evidence="11">The sequence shown here is derived from an EMBL/GenBank/DDBJ whole genome shotgun (WGS) entry which is preliminary data.</text>
</comment>
<dbReference type="InterPro" id="IPR013766">
    <property type="entry name" value="Thioredoxin_domain"/>
</dbReference>
<dbReference type="Proteomes" id="UP000034175">
    <property type="component" value="Unassembled WGS sequence"/>
</dbReference>
<dbReference type="InterPro" id="IPR017937">
    <property type="entry name" value="Thioredoxin_CS"/>
</dbReference>
<keyword evidence="2" id="KW-0813">Transport</keyword>
<feature type="disulfide bond" description="Redox-active" evidence="9">
    <location>
        <begin position="30"/>
        <end position="33"/>
    </location>
</feature>
<accession>A0A0G1P0H0</accession>
<dbReference type="GO" id="GO:0005829">
    <property type="term" value="C:cytosol"/>
    <property type="evidence" value="ECO:0007669"/>
    <property type="project" value="TreeGrafter"/>
</dbReference>
<dbReference type="SUPFAM" id="SSF52833">
    <property type="entry name" value="Thioredoxin-like"/>
    <property type="match status" value="1"/>
</dbReference>
<dbReference type="Pfam" id="PF00085">
    <property type="entry name" value="Thioredoxin"/>
    <property type="match status" value="1"/>
</dbReference>
<name>A0A0G1P0H0_9BACT</name>
<keyword evidence="4 9" id="KW-1015">Disulfide bond</keyword>
<evidence type="ECO:0000256" key="8">
    <source>
        <dbReference type="PIRSR" id="PIRSR000077-1"/>
    </source>
</evidence>